<name>U5D057_AMBTC</name>
<keyword evidence="4" id="KW-1185">Reference proteome</keyword>
<dbReference type="PANTHER" id="PTHR31048">
    <property type="entry name" value="OS03G0233200 PROTEIN"/>
    <property type="match status" value="1"/>
</dbReference>
<accession>U5D057</accession>
<sequence>MANPSLPFTLLLITLCAHFIAIEGATFEIRNQCSFTVWAAASPGGGRRLDPVDPARLVIAMASSSARVGENPPATLAEYALKDLDFYDISLIEGFNLPMVFTPTAGNGDLCRALTCNADINGQCPTQLQVPGGCQGPCTVFQTDQYCCPGPAAQTCGPTDYSQFFKDRCPDAYSYPKDDASAGKFACPSGTNYRVTFCP</sequence>
<feature type="disulfide bond" evidence="1">
    <location>
        <begin position="111"/>
        <end position="187"/>
    </location>
</feature>
<evidence type="ECO:0000256" key="1">
    <source>
        <dbReference type="PIRSR" id="PIRSR002703-1"/>
    </source>
</evidence>
<evidence type="ECO:0000313" key="4">
    <source>
        <dbReference type="Proteomes" id="UP000017836"/>
    </source>
</evidence>
<reference evidence="4" key="1">
    <citation type="journal article" date="2013" name="Science">
        <title>The Amborella genome and the evolution of flowering plants.</title>
        <authorList>
            <consortium name="Amborella Genome Project"/>
        </authorList>
    </citation>
    <scope>NUCLEOTIDE SEQUENCE [LARGE SCALE GENOMIC DNA]</scope>
</reference>
<dbReference type="OMA" id="CEGVLEC"/>
<evidence type="ECO:0000256" key="2">
    <source>
        <dbReference type="SAM" id="SignalP"/>
    </source>
</evidence>
<feature type="disulfide bond" evidence="1">
    <location>
        <begin position="33"/>
        <end position="198"/>
    </location>
</feature>
<dbReference type="Gene3D" id="2.60.110.10">
    <property type="entry name" value="Thaumatin"/>
    <property type="match status" value="1"/>
</dbReference>
<feature type="disulfide bond" evidence="1">
    <location>
        <begin position="124"/>
        <end position="134"/>
    </location>
</feature>
<gene>
    <name evidence="3" type="ORF">AMTR_s00032p00040640</name>
</gene>
<dbReference type="GO" id="GO:0006952">
    <property type="term" value="P:defense response"/>
    <property type="evidence" value="ECO:0000318"/>
    <property type="project" value="GO_Central"/>
</dbReference>
<dbReference type="EMBL" id="KI392518">
    <property type="protein sequence ID" value="ERN14772.1"/>
    <property type="molecule type" value="Genomic_DNA"/>
</dbReference>
<evidence type="ECO:0008006" key="5">
    <source>
        <dbReference type="Google" id="ProtNLM"/>
    </source>
</evidence>
<dbReference type="SMART" id="SM00205">
    <property type="entry name" value="THN"/>
    <property type="match status" value="1"/>
</dbReference>
<dbReference type="PIRSF" id="PIRSF002703">
    <property type="entry name" value="Thaumatin"/>
    <property type="match status" value="1"/>
</dbReference>
<dbReference type="PROSITE" id="PS51367">
    <property type="entry name" value="THAUMATIN_2"/>
    <property type="match status" value="1"/>
</dbReference>
<dbReference type="PRINTS" id="PR00347">
    <property type="entry name" value="THAUMATIN"/>
</dbReference>
<proteinExistence type="predicted"/>
<dbReference type="SUPFAM" id="SSF49870">
    <property type="entry name" value="Osmotin, thaumatin-like protein"/>
    <property type="match status" value="1"/>
</dbReference>
<keyword evidence="1" id="KW-1015">Disulfide bond</keyword>
<dbReference type="Gramene" id="ERN14772">
    <property type="protein sequence ID" value="ERN14772"/>
    <property type="gene ID" value="AMTR_s00032p00040640"/>
</dbReference>
<keyword evidence="2" id="KW-0732">Signal</keyword>
<feature type="disulfide bond" evidence="1">
    <location>
        <begin position="148"/>
        <end position="156"/>
    </location>
</feature>
<feature type="disulfide bond" evidence="1">
    <location>
        <begin position="116"/>
        <end position="169"/>
    </location>
</feature>
<protein>
    <recommendedName>
        <fullName evidence="5">Thaumatin-like protein</fullName>
    </recommendedName>
</protein>
<evidence type="ECO:0000313" key="3">
    <source>
        <dbReference type="EMBL" id="ERN14772.1"/>
    </source>
</evidence>
<organism evidence="3 4">
    <name type="scientific">Amborella trichopoda</name>
    <dbReference type="NCBI Taxonomy" id="13333"/>
    <lineage>
        <taxon>Eukaryota</taxon>
        <taxon>Viridiplantae</taxon>
        <taxon>Streptophyta</taxon>
        <taxon>Embryophyta</taxon>
        <taxon>Tracheophyta</taxon>
        <taxon>Spermatophyta</taxon>
        <taxon>Magnoliopsida</taxon>
        <taxon>Amborellales</taxon>
        <taxon>Amborellaceae</taxon>
        <taxon>Amborella</taxon>
    </lineage>
</organism>
<dbReference type="Pfam" id="PF00314">
    <property type="entry name" value="Thaumatin"/>
    <property type="match status" value="1"/>
</dbReference>
<feature type="signal peptide" evidence="2">
    <location>
        <begin position="1"/>
        <end position="24"/>
    </location>
</feature>
<feature type="chain" id="PRO_5004658537" description="Thaumatin-like protein" evidence="2">
    <location>
        <begin position="25"/>
        <end position="199"/>
    </location>
</feature>
<dbReference type="HOGENOM" id="CLU_043181_5_0_1"/>
<dbReference type="Proteomes" id="UP000017836">
    <property type="component" value="Unassembled WGS sequence"/>
</dbReference>
<dbReference type="InterPro" id="IPR037176">
    <property type="entry name" value="Osmotin/thaumatin-like_sf"/>
</dbReference>
<feature type="disulfide bond" evidence="1">
    <location>
        <begin position="138"/>
        <end position="147"/>
    </location>
</feature>
<dbReference type="eggNOG" id="ENOG502QV4N">
    <property type="taxonomic scope" value="Eukaryota"/>
</dbReference>
<dbReference type="InterPro" id="IPR001938">
    <property type="entry name" value="Thaumatin"/>
</dbReference>
<dbReference type="AlphaFoldDB" id="U5D057"/>